<proteinExistence type="predicted"/>
<dbReference type="PANTHER" id="PTHR33050:SF8">
    <property type="entry name" value="REVERSE TRANSCRIPTASE DOMAIN-CONTAINING PROTEIN"/>
    <property type="match status" value="1"/>
</dbReference>
<evidence type="ECO:0000259" key="1">
    <source>
        <dbReference type="PROSITE" id="PS50878"/>
    </source>
</evidence>
<evidence type="ECO:0000313" key="2">
    <source>
        <dbReference type="EMBL" id="KAK2185259.1"/>
    </source>
</evidence>
<name>A0AAD9NZG8_RIDPI</name>
<feature type="domain" description="Reverse transcriptase" evidence="1">
    <location>
        <begin position="1"/>
        <end position="153"/>
    </location>
</feature>
<sequence>MMGFHRSLLLYKYATVQDAIAFIKMSPHTIYLDKLDIEAAFRIIPVSPLDTPLLGFQWRGKFYRDAVLPMGCASSCSIFEAFSSALEWIAKTKLGVSEMVHYIDDFLFLAESYEKCTADMNAFISLCEQMGLPLAPETTQGPTTVLPFLGIILDTVRLEARLPDDKLAKCRSMIADFLTRQKISLQQLQSLLGLLGYAACVVVSGRCFLRRLIDLTIGVTRPHPHIRLTKQAKLDLTVWQEFLINFNGRAFFLTDRFHTDGCLDLYTDASGSVGYGAVYGREWFWGKWPAAWLTCNIAVLE</sequence>
<dbReference type="InterPro" id="IPR052055">
    <property type="entry name" value="Hepadnavirus_pol/RT"/>
</dbReference>
<dbReference type="PROSITE" id="PS50878">
    <property type="entry name" value="RT_POL"/>
    <property type="match status" value="1"/>
</dbReference>
<dbReference type="PANTHER" id="PTHR33050">
    <property type="entry name" value="REVERSE TRANSCRIPTASE DOMAIN-CONTAINING PROTEIN"/>
    <property type="match status" value="1"/>
</dbReference>
<organism evidence="2 3">
    <name type="scientific">Ridgeia piscesae</name>
    <name type="common">Tubeworm</name>
    <dbReference type="NCBI Taxonomy" id="27915"/>
    <lineage>
        <taxon>Eukaryota</taxon>
        <taxon>Metazoa</taxon>
        <taxon>Spiralia</taxon>
        <taxon>Lophotrochozoa</taxon>
        <taxon>Annelida</taxon>
        <taxon>Polychaeta</taxon>
        <taxon>Sedentaria</taxon>
        <taxon>Canalipalpata</taxon>
        <taxon>Sabellida</taxon>
        <taxon>Siboglinidae</taxon>
        <taxon>Ridgeia</taxon>
    </lineage>
</organism>
<keyword evidence="3" id="KW-1185">Reference proteome</keyword>
<dbReference type="AlphaFoldDB" id="A0AAD9NZG8"/>
<dbReference type="InterPro" id="IPR043502">
    <property type="entry name" value="DNA/RNA_pol_sf"/>
</dbReference>
<comment type="caution">
    <text evidence="2">The sequence shown here is derived from an EMBL/GenBank/DDBJ whole genome shotgun (WGS) entry which is preliminary data.</text>
</comment>
<dbReference type="SUPFAM" id="SSF56672">
    <property type="entry name" value="DNA/RNA polymerases"/>
    <property type="match status" value="1"/>
</dbReference>
<protein>
    <recommendedName>
        <fullName evidence="1">Reverse transcriptase domain-containing protein</fullName>
    </recommendedName>
</protein>
<accession>A0AAD9NZG8</accession>
<dbReference type="InterPro" id="IPR043128">
    <property type="entry name" value="Rev_trsase/Diguanyl_cyclase"/>
</dbReference>
<dbReference type="EMBL" id="JAODUO010000241">
    <property type="protein sequence ID" value="KAK2185259.1"/>
    <property type="molecule type" value="Genomic_DNA"/>
</dbReference>
<dbReference type="Pfam" id="PF00078">
    <property type="entry name" value="RVT_1"/>
    <property type="match status" value="1"/>
</dbReference>
<dbReference type="Proteomes" id="UP001209878">
    <property type="component" value="Unassembled WGS sequence"/>
</dbReference>
<dbReference type="Gene3D" id="3.30.70.270">
    <property type="match status" value="1"/>
</dbReference>
<gene>
    <name evidence="2" type="ORF">NP493_241g04038</name>
</gene>
<reference evidence="2" key="1">
    <citation type="journal article" date="2023" name="Mol. Biol. Evol.">
        <title>Third-Generation Sequencing Reveals the Adaptive Role of the Epigenome in Three Deep-Sea Polychaetes.</title>
        <authorList>
            <person name="Perez M."/>
            <person name="Aroh O."/>
            <person name="Sun Y."/>
            <person name="Lan Y."/>
            <person name="Juniper S.K."/>
            <person name="Young C.R."/>
            <person name="Angers B."/>
            <person name="Qian P.Y."/>
        </authorList>
    </citation>
    <scope>NUCLEOTIDE SEQUENCE</scope>
    <source>
        <strain evidence="2">R07B-5</strain>
    </source>
</reference>
<dbReference type="InterPro" id="IPR000477">
    <property type="entry name" value="RT_dom"/>
</dbReference>
<evidence type="ECO:0000313" key="3">
    <source>
        <dbReference type="Proteomes" id="UP001209878"/>
    </source>
</evidence>